<reference evidence="2" key="1">
    <citation type="journal article" date="2012" name="Science">
        <title>The Paleozoic origin of enzymatic lignin decomposition reconstructed from 31 fungal genomes.</title>
        <authorList>
            <person name="Floudas D."/>
            <person name="Binder M."/>
            <person name="Riley R."/>
            <person name="Barry K."/>
            <person name="Blanchette R.A."/>
            <person name="Henrissat B."/>
            <person name="Martinez A.T."/>
            <person name="Otillar R."/>
            <person name="Spatafora J.W."/>
            <person name="Yadav J.S."/>
            <person name="Aerts A."/>
            <person name="Benoit I."/>
            <person name="Boyd A."/>
            <person name="Carlson A."/>
            <person name="Copeland A."/>
            <person name="Coutinho P.M."/>
            <person name="de Vries R.P."/>
            <person name="Ferreira P."/>
            <person name="Findley K."/>
            <person name="Foster B."/>
            <person name="Gaskell J."/>
            <person name="Glotzer D."/>
            <person name="Gorecki P."/>
            <person name="Heitman J."/>
            <person name="Hesse C."/>
            <person name="Hori C."/>
            <person name="Igarashi K."/>
            <person name="Jurgens J.A."/>
            <person name="Kallen N."/>
            <person name="Kersten P."/>
            <person name="Kohler A."/>
            <person name="Kuees U."/>
            <person name="Kumar T.K.A."/>
            <person name="Kuo A."/>
            <person name="LaButti K."/>
            <person name="Larrondo L.F."/>
            <person name="Lindquist E."/>
            <person name="Ling A."/>
            <person name="Lombard V."/>
            <person name="Lucas S."/>
            <person name="Lundell T."/>
            <person name="Martin R."/>
            <person name="McLaughlin D.J."/>
            <person name="Morgenstern I."/>
            <person name="Morin E."/>
            <person name="Murat C."/>
            <person name="Nagy L.G."/>
            <person name="Nolan M."/>
            <person name="Ohm R.A."/>
            <person name="Patyshakuliyeva A."/>
            <person name="Rokas A."/>
            <person name="Ruiz-Duenas F.J."/>
            <person name="Sabat G."/>
            <person name="Salamov A."/>
            <person name="Samejima M."/>
            <person name="Schmutz J."/>
            <person name="Slot J.C."/>
            <person name="St John F."/>
            <person name="Stenlid J."/>
            <person name="Sun H."/>
            <person name="Sun S."/>
            <person name="Syed K."/>
            <person name="Tsang A."/>
            <person name="Wiebenga A."/>
            <person name="Young D."/>
            <person name="Pisabarro A."/>
            <person name="Eastwood D.C."/>
            <person name="Martin F."/>
            <person name="Cullen D."/>
            <person name="Grigoriev I.V."/>
            <person name="Hibbett D.S."/>
        </authorList>
    </citation>
    <scope>NUCLEOTIDE SEQUENCE [LARGE SCALE GENOMIC DNA]</scope>
    <source>
        <strain evidence="2">TFB10046</strain>
    </source>
</reference>
<name>J0DCY3_AURST</name>
<gene>
    <name evidence="1" type="ORF">AURDEDRAFT_127438</name>
</gene>
<accession>J0DCY3</accession>
<sequence length="356" mass="39437">MPALKRLWMGRVEGDYNSDSDAEIVRTADDNLASPACSLTHLVVGDDWNINFWHYQLLLSRSHDTLEHLELHWIFDESVGDAVAGALERCTRVRHLTLIGNDFTNERIIAAAGATVSSLTLVMPPSDEEAAAMRAPLRTLELVNCFSSEPESFIDGAWARLRNRLPLVPALSRIRFTLMRRPVEQETEGLRELRKACKERRIRLSMHNRLLVAMQCGWSIAFGPAPVIVDNVCCAAVCSPPHARKSLYCPAPLPIDPGMWDLSGQQCEPLMRMRALPPRGVGIPELVDLVDPAPQAQLNLPTERKSGVFCDTGQQSQALRLGAPRVRDVLDASAWLDVEPGVALFVLFSSFVATQS</sequence>
<protein>
    <submittedName>
        <fullName evidence="1">Uncharacterized protein</fullName>
    </submittedName>
</protein>
<keyword evidence="2" id="KW-1185">Reference proteome</keyword>
<evidence type="ECO:0000313" key="2">
    <source>
        <dbReference type="Proteomes" id="UP000006514"/>
    </source>
</evidence>
<dbReference type="Gene3D" id="3.80.10.10">
    <property type="entry name" value="Ribonuclease Inhibitor"/>
    <property type="match status" value="1"/>
</dbReference>
<dbReference type="InParanoid" id="J0DCY3"/>
<dbReference type="AlphaFoldDB" id="J0DCY3"/>
<dbReference type="KEGG" id="adl:AURDEDRAFT_127438"/>
<dbReference type="Proteomes" id="UP000006514">
    <property type="component" value="Unassembled WGS sequence"/>
</dbReference>
<proteinExistence type="predicted"/>
<dbReference type="EMBL" id="JH687798">
    <property type="protein sequence ID" value="EJD40906.1"/>
    <property type="molecule type" value="Genomic_DNA"/>
</dbReference>
<organism evidence="1 2">
    <name type="scientific">Auricularia subglabra (strain TFB-10046 / SS5)</name>
    <name type="common">White-rot fungus</name>
    <name type="synonym">Auricularia delicata (strain TFB10046)</name>
    <dbReference type="NCBI Taxonomy" id="717982"/>
    <lineage>
        <taxon>Eukaryota</taxon>
        <taxon>Fungi</taxon>
        <taxon>Dikarya</taxon>
        <taxon>Basidiomycota</taxon>
        <taxon>Agaricomycotina</taxon>
        <taxon>Agaricomycetes</taxon>
        <taxon>Auriculariales</taxon>
        <taxon>Auriculariaceae</taxon>
        <taxon>Auricularia</taxon>
    </lineage>
</organism>
<dbReference type="InterPro" id="IPR032675">
    <property type="entry name" value="LRR_dom_sf"/>
</dbReference>
<evidence type="ECO:0000313" key="1">
    <source>
        <dbReference type="EMBL" id="EJD40906.1"/>
    </source>
</evidence>